<gene>
    <name evidence="4" type="ORF">B9G98_02054</name>
</gene>
<dbReference type="Gene3D" id="1.10.10.10">
    <property type="entry name" value="Winged helix-like DNA-binding domain superfamily/Winged helix DNA-binding domain"/>
    <property type="match status" value="1"/>
</dbReference>
<dbReference type="InterPro" id="IPR057321">
    <property type="entry name" value="RFX1-4/6/8-like_BCD"/>
</dbReference>
<proteinExistence type="predicted"/>
<dbReference type="FunFam" id="1.10.10.10:FF:000422">
    <property type="entry name" value="DNA-binding protein RFX7"/>
    <property type="match status" value="1"/>
</dbReference>
<dbReference type="RefSeq" id="XP_024664379.1">
    <property type="nucleotide sequence ID" value="XM_024808611.1"/>
</dbReference>
<sequence>MDTGSPKQPHPLQYKISDQQQLGAASGSYVDYPPPQFDVYDNQASGAAPPASSAQQMQHIPGGPGPNQVPGAPPGRPPMPHHAAGPHPMSAQAVPHKPSSGDNGLIIREDGVAISSNGMPLDTSTLYGTLPSGAAHGHHPSMDPPPVMMMSGSPAPPNSATMGVSNSSAAAAAAAAVAIQRRNTKRKILHVASVPPPGSRVSPTPNDTNDDEPDTELRRAAVHSLRYPLERCAQHVREDEEGPVAEKSRQVFGMTWLLRACEKKKDGNVPRNRVYARYVTLCAELNLKPLNPAGFGKLVRIVFPEIKTRRLGVRGHSKYHYCGVCLVGNDANATGSTPNTSMVTRTPSPETTPGTQRAPSTTPMSAQYGDYSRQLFDYPASTSSPGAGPPGAVPPSTAPADVNGGHPPGSDPNSMNAYVHAAAAAAVSGGTGNANSGVGPNQEHNLFAPTKFKPNGSSLEEFTVPRIGDYLSSEVDPDAATTLQALYTSHCRSLLDQLRYMHIKKFFSVINGFIRGLTAPVQRLLKQTDVIRWMADTDRRLYSEMILLLAPLVMQSLPQEVSQGLHALAASLPTQLENQGSQVCEEFVAAKKDAAAIFVDLVDRLLRANDAAQNASRILLNPVEVMKMKQDWSAYVTPVAAREAPCAQAAVVQILVQEIPTLLIEYKTEDASRMTINETLDPWAQYLGGLPKRVMHRLPLALFKTVCSAVATAALRDLNRGGCSSFGAWWVIRCWVDEYMAWQLELDSFLQPEKVQNGEPGTEVN</sequence>
<keyword evidence="1" id="KW-0238">DNA-binding</keyword>
<evidence type="ECO:0000256" key="1">
    <source>
        <dbReference type="ARBA" id="ARBA00023125"/>
    </source>
</evidence>
<feature type="compositionally biased region" description="Pro residues" evidence="2">
    <location>
        <begin position="71"/>
        <end position="80"/>
    </location>
</feature>
<dbReference type="Pfam" id="PF02257">
    <property type="entry name" value="RFX_DNA_binding"/>
    <property type="match status" value="1"/>
</dbReference>
<dbReference type="InterPro" id="IPR036390">
    <property type="entry name" value="WH_DNA-bd_sf"/>
</dbReference>
<dbReference type="GeneID" id="36515802"/>
<dbReference type="PANTHER" id="PTHR12619">
    <property type="entry name" value="RFX TRANSCRIPTION FACTOR FAMILY"/>
    <property type="match status" value="1"/>
</dbReference>
<feature type="compositionally biased region" description="Pro residues" evidence="2">
    <location>
        <begin position="387"/>
        <end position="397"/>
    </location>
</feature>
<dbReference type="InterPro" id="IPR003150">
    <property type="entry name" value="DNA-bd_RFX"/>
</dbReference>
<dbReference type="PANTHER" id="PTHR12619:SF5">
    <property type="entry name" value="TRANSCRIPTION FACTOR RFX4"/>
    <property type="match status" value="1"/>
</dbReference>
<feature type="compositionally biased region" description="Low complexity" evidence="2">
    <location>
        <begin position="43"/>
        <end position="56"/>
    </location>
</feature>
<dbReference type="InterPro" id="IPR036388">
    <property type="entry name" value="WH-like_DNA-bd_sf"/>
</dbReference>
<evidence type="ECO:0000259" key="3">
    <source>
        <dbReference type="PROSITE" id="PS51526"/>
    </source>
</evidence>
<dbReference type="EMBL" id="NDIQ01000021">
    <property type="protein sequence ID" value="PRT54434.1"/>
    <property type="molecule type" value="Genomic_DNA"/>
</dbReference>
<dbReference type="OrthoDB" id="10056949at2759"/>
<dbReference type="GO" id="GO:0000978">
    <property type="term" value="F:RNA polymerase II cis-regulatory region sequence-specific DNA binding"/>
    <property type="evidence" value="ECO:0007669"/>
    <property type="project" value="TreeGrafter"/>
</dbReference>
<feature type="region of interest" description="Disordered" evidence="2">
    <location>
        <begin position="333"/>
        <end position="415"/>
    </location>
</feature>
<comment type="caution">
    <text evidence="4">The sequence shown here is derived from an EMBL/GenBank/DDBJ whole genome shotgun (WGS) entry which is preliminary data.</text>
</comment>
<feature type="region of interest" description="Disordered" evidence="2">
    <location>
        <begin position="1"/>
        <end position="99"/>
    </location>
</feature>
<feature type="domain" description="RFX-type winged-helix" evidence="3">
    <location>
        <begin position="253"/>
        <end position="328"/>
    </location>
</feature>
<accession>A0A2T0FHH2</accession>
<name>A0A2T0FHH2_9ASCO</name>
<evidence type="ECO:0000256" key="2">
    <source>
        <dbReference type="SAM" id="MobiDB-lite"/>
    </source>
</evidence>
<feature type="region of interest" description="Disordered" evidence="2">
    <location>
        <begin position="193"/>
        <end position="214"/>
    </location>
</feature>
<dbReference type="STRING" id="45607.A0A2T0FHH2"/>
<dbReference type="AlphaFoldDB" id="A0A2T0FHH2"/>
<keyword evidence="5" id="KW-1185">Reference proteome</keyword>
<dbReference type="InterPro" id="IPR039779">
    <property type="entry name" value="RFX-like"/>
</dbReference>
<evidence type="ECO:0000313" key="4">
    <source>
        <dbReference type="EMBL" id="PRT54434.1"/>
    </source>
</evidence>
<dbReference type="Proteomes" id="UP000238350">
    <property type="component" value="Unassembled WGS sequence"/>
</dbReference>
<protein>
    <submittedName>
        <fullName evidence="4">Transcriptional regulator RFX1</fullName>
    </submittedName>
</protein>
<reference evidence="4 5" key="1">
    <citation type="submission" date="2017-04" db="EMBL/GenBank/DDBJ databases">
        <title>Genome sequencing of [Candida] sorbophila.</title>
        <authorList>
            <person name="Ahn J.O."/>
        </authorList>
    </citation>
    <scope>NUCLEOTIDE SEQUENCE [LARGE SCALE GENOMIC DNA]</scope>
    <source>
        <strain evidence="4 5">DS02</strain>
    </source>
</reference>
<dbReference type="PROSITE" id="PS51526">
    <property type="entry name" value="RFX_DBD"/>
    <property type="match status" value="1"/>
</dbReference>
<feature type="compositionally biased region" description="Polar residues" evidence="2">
    <location>
        <begin position="333"/>
        <end position="365"/>
    </location>
</feature>
<dbReference type="Pfam" id="PF25340">
    <property type="entry name" value="BCD_RFX"/>
    <property type="match status" value="1"/>
</dbReference>
<dbReference type="SUPFAM" id="SSF46785">
    <property type="entry name" value="Winged helix' DNA-binding domain"/>
    <property type="match status" value="1"/>
</dbReference>
<dbReference type="GO" id="GO:0000981">
    <property type="term" value="F:DNA-binding transcription factor activity, RNA polymerase II-specific"/>
    <property type="evidence" value="ECO:0007669"/>
    <property type="project" value="TreeGrafter"/>
</dbReference>
<organism evidence="4 5">
    <name type="scientific">Wickerhamiella sorbophila</name>
    <dbReference type="NCBI Taxonomy" id="45607"/>
    <lineage>
        <taxon>Eukaryota</taxon>
        <taxon>Fungi</taxon>
        <taxon>Dikarya</taxon>
        <taxon>Ascomycota</taxon>
        <taxon>Saccharomycotina</taxon>
        <taxon>Dipodascomycetes</taxon>
        <taxon>Dipodascales</taxon>
        <taxon>Trichomonascaceae</taxon>
        <taxon>Wickerhamiella</taxon>
    </lineage>
</organism>
<evidence type="ECO:0000313" key="5">
    <source>
        <dbReference type="Proteomes" id="UP000238350"/>
    </source>
</evidence>